<dbReference type="OrthoDB" id="194236at2759"/>
<dbReference type="Proteomes" id="UP000011083">
    <property type="component" value="Unassembled WGS sequence"/>
</dbReference>
<evidence type="ECO:0000256" key="3">
    <source>
        <dbReference type="ARBA" id="ARBA00022651"/>
    </source>
</evidence>
<organism evidence="9 10">
    <name type="scientific">Acanthamoeba castellanii (strain ATCC 30010 / Neff)</name>
    <dbReference type="NCBI Taxonomy" id="1257118"/>
    <lineage>
        <taxon>Eukaryota</taxon>
        <taxon>Amoebozoa</taxon>
        <taxon>Discosea</taxon>
        <taxon>Longamoebia</taxon>
        <taxon>Centramoebida</taxon>
        <taxon>Acanthamoebidae</taxon>
        <taxon>Acanthamoeba</taxon>
    </lineage>
</organism>
<keyword evidence="4 8" id="KW-0732">Signal</keyword>
<evidence type="ECO:0000256" key="1">
    <source>
        <dbReference type="ARBA" id="ARBA00004613"/>
    </source>
</evidence>
<dbReference type="KEGG" id="acan:ACA1_037880"/>
<dbReference type="OMA" id="NTHIWAF"/>
<dbReference type="RefSeq" id="XP_004335629.1">
    <property type="nucleotide sequence ID" value="XM_004335581.1"/>
</dbReference>
<proteinExistence type="predicted"/>
<dbReference type="InterPro" id="IPR010126">
    <property type="entry name" value="Esterase_phb"/>
</dbReference>
<dbReference type="PANTHER" id="PTHR38050">
    <property type="match status" value="1"/>
</dbReference>
<keyword evidence="7" id="KW-0624">Polysaccharide degradation</keyword>
<dbReference type="InterPro" id="IPR043595">
    <property type="entry name" value="FaeB/C/D"/>
</dbReference>
<evidence type="ECO:0000256" key="8">
    <source>
        <dbReference type="SAM" id="SignalP"/>
    </source>
</evidence>
<accession>L8GN25</accession>
<keyword evidence="10" id="KW-1185">Reference proteome</keyword>
<dbReference type="SUPFAM" id="SSF53474">
    <property type="entry name" value="alpha/beta-Hydrolases"/>
    <property type="match status" value="1"/>
</dbReference>
<dbReference type="AlphaFoldDB" id="L8GN25"/>
<dbReference type="GO" id="GO:0045493">
    <property type="term" value="P:xylan catabolic process"/>
    <property type="evidence" value="ECO:0007669"/>
    <property type="project" value="UniProtKB-KW"/>
</dbReference>
<dbReference type="GO" id="GO:0030600">
    <property type="term" value="F:feruloyl esterase activity"/>
    <property type="evidence" value="ECO:0007669"/>
    <property type="project" value="InterPro"/>
</dbReference>
<dbReference type="STRING" id="1257118.L8GN25"/>
<feature type="signal peptide" evidence="8">
    <location>
        <begin position="1"/>
        <end position="25"/>
    </location>
</feature>
<comment type="subcellular location">
    <subcellularLocation>
        <location evidence="1">Secreted</location>
    </subcellularLocation>
</comment>
<keyword evidence="2" id="KW-0964">Secreted</keyword>
<evidence type="ECO:0000313" key="9">
    <source>
        <dbReference type="EMBL" id="ELR13616.1"/>
    </source>
</evidence>
<dbReference type="VEuPathDB" id="AmoebaDB:ACA1_037880"/>
<gene>
    <name evidence="9" type="ORF">ACA1_037880</name>
</gene>
<dbReference type="InterPro" id="IPR029058">
    <property type="entry name" value="AB_hydrolase_fold"/>
</dbReference>
<keyword evidence="5" id="KW-0378">Hydrolase</keyword>
<reference evidence="9 10" key="1">
    <citation type="journal article" date="2013" name="Genome Biol.">
        <title>Genome of Acanthamoeba castellanii highlights extensive lateral gene transfer and early evolution of tyrosine kinase signaling.</title>
        <authorList>
            <person name="Clarke M."/>
            <person name="Lohan A.J."/>
            <person name="Liu B."/>
            <person name="Lagkouvardos I."/>
            <person name="Roy S."/>
            <person name="Zafar N."/>
            <person name="Bertelli C."/>
            <person name="Schilde C."/>
            <person name="Kianianmomeni A."/>
            <person name="Burglin T.R."/>
            <person name="Frech C."/>
            <person name="Turcotte B."/>
            <person name="Kopec K.O."/>
            <person name="Synnott J.M."/>
            <person name="Choo C."/>
            <person name="Paponov I."/>
            <person name="Finkler A."/>
            <person name="Soon Heng Tan C."/>
            <person name="Hutchins A.P."/>
            <person name="Weinmeier T."/>
            <person name="Rattei T."/>
            <person name="Chu J.S."/>
            <person name="Gimenez G."/>
            <person name="Irimia M."/>
            <person name="Rigden D.J."/>
            <person name="Fitzpatrick D.A."/>
            <person name="Lorenzo-Morales J."/>
            <person name="Bateman A."/>
            <person name="Chiu C.H."/>
            <person name="Tang P."/>
            <person name="Hegemann P."/>
            <person name="Fromm H."/>
            <person name="Raoult D."/>
            <person name="Greub G."/>
            <person name="Miranda-Saavedra D."/>
            <person name="Chen N."/>
            <person name="Nash P."/>
            <person name="Ginger M.L."/>
            <person name="Horn M."/>
            <person name="Schaap P."/>
            <person name="Caler L."/>
            <person name="Loftus B."/>
        </authorList>
    </citation>
    <scope>NUCLEOTIDE SEQUENCE [LARGE SCALE GENOMIC DNA]</scope>
    <source>
        <strain evidence="9 10">Neff</strain>
    </source>
</reference>
<keyword evidence="6" id="KW-0119">Carbohydrate metabolism</keyword>
<dbReference type="PANTHER" id="PTHR38050:SF2">
    <property type="entry name" value="FERULOYL ESTERASE C-RELATED"/>
    <property type="match status" value="1"/>
</dbReference>
<name>L8GN25_ACACF</name>
<dbReference type="Gene3D" id="3.40.50.1820">
    <property type="entry name" value="alpha/beta hydrolase"/>
    <property type="match status" value="1"/>
</dbReference>
<dbReference type="GeneID" id="14914163"/>
<dbReference type="EMBL" id="KB008087">
    <property type="protein sequence ID" value="ELR13616.1"/>
    <property type="molecule type" value="Genomic_DNA"/>
</dbReference>
<dbReference type="Pfam" id="PF10503">
    <property type="entry name" value="Esterase_PHB"/>
    <property type="match status" value="1"/>
</dbReference>
<evidence type="ECO:0000313" key="10">
    <source>
        <dbReference type="Proteomes" id="UP000011083"/>
    </source>
</evidence>
<evidence type="ECO:0000256" key="4">
    <source>
        <dbReference type="ARBA" id="ARBA00022729"/>
    </source>
</evidence>
<sequence>MPHHHLSLFFVVLALAAFVPFGVRGAAGATASGGCTASAGAASPYPANNSTQGQLVAPDDRNRTFTVYVPPGYRSDQPSAVVLLFHGGFGTGQQAQKAYKMDETAEANNFIVVYPDAWRVSTLTSWNGGACCNPSANLGVDDVGFVSALLDHLEASLCIDTSAVFAAGMSNGAIMSYRLACELSHRLAAIAPVEGVLEFSPCTPSRPVPVLAVHGLADLNIPFEGGFGCGATNVNFTSVPASIDVMAAANGCSCRWQANGSCATTYLVEGHGSCLSYGPCEGAKVDVVLCSVEGNGHAWPGASDGVASEGCNNTAVADFHTNTHIWAFFNATRTTASGGGEVSSASTPLLHAMWQSVIAWLF</sequence>
<dbReference type="GO" id="GO:0005576">
    <property type="term" value="C:extracellular region"/>
    <property type="evidence" value="ECO:0007669"/>
    <property type="project" value="UniProtKB-SubCell"/>
</dbReference>
<evidence type="ECO:0000256" key="7">
    <source>
        <dbReference type="ARBA" id="ARBA00023326"/>
    </source>
</evidence>
<evidence type="ECO:0000256" key="6">
    <source>
        <dbReference type="ARBA" id="ARBA00023277"/>
    </source>
</evidence>
<protein>
    <submittedName>
        <fullName evidence="9">Poly(3hydroxybutyrate) depolymerase</fullName>
    </submittedName>
</protein>
<evidence type="ECO:0000256" key="5">
    <source>
        <dbReference type="ARBA" id="ARBA00022801"/>
    </source>
</evidence>
<keyword evidence="3" id="KW-0858">Xylan degradation</keyword>
<feature type="chain" id="PRO_5003990474" evidence="8">
    <location>
        <begin position="26"/>
        <end position="362"/>
    </location>
</feature>
<evidence type="ECO:0000256" key="2">
    <source>
        <dbReference type="ARBA" id="ARBA00022525"/>
    </source>
</evidence>